<evidence type="ECO:0000259" key="6">
    <source>
        <dbReference type="PROSITE" id="PS51007"/>
    </source>
</evidence>
<feature type="domain" description="Cytochrome c" evidence="6">
    <location>
        <begin position="30"/>
        <end position="116"/>
    </location>
</feature>
<keyword evidence="5" id="KW-0732">Signal</keyword>
<evidence type="ECO:0000256" key="5">
    <source>
        <dbReference type="SAM" id="SignalP"/>
    </source>
</evidence>
<gene>
    <name evidence="7" type="ORF">AWR36_006930</name>
</gene>
<sequence>MHCMKHTLSIATLLATFSLGTVASEQETRHLIGLGALTFADNCMKCHKIDGYGEEALYPSLRDPGLLANKPLLIDTVLHGRSAPRRNGGEEDLMPALEFLTDREISAIIAFITNTWGDEVLLVSEEEIKAAR</sequence>
<dbReference type="PANTHER" id="PTHR35008:SF4">
    <property type="entry name" value="BLL4482 PROTEIN"/>
    <property type="match status" value="1"/>
</dbReference>
<dbReference type="InterPro" id="IPR009056">
    <property type="entry name" value="Cyt_c-like_dom"/>
</dbReference>
<dbReference type="PROSITE" id="PS51007">
    <property type="entry name" value="CYTC"/>
    <property type="match status" value="1"/>
</dbReference>
<keyword evidence="1 4" id="KW-0349">Heme</keyword>
<feature type="signal peptide" evidence="5">
    <location>
        <begin position="1"/>
        <end position="23"/>
    </location>
</feature>
<evidence type="ECO:0000256" key="1">
    <source>
        <dbReference type="ARBA" id="ARBA00022617"/>
    </source>
</evidence>
<keyword evidence="2 4" id="KW-0479">Metal-binding</keyword>
<dbReference type="Gene3D" id="1.10.760.10">
    <property type="entry name" value="Cytochrome c-like domain"/>
    <property type="match status" value="1"/>
</dbReference>
<evidence type="ECO:0000256" key="3">
    <source>
        <dbReference type="ARBA" id="ARBA00023004"/>
    </source>
</evidence>
<evidence type="ECO:0000256" key="4">
    <source>
        <dbReference type="PROSITE-ProRule" id="PRU00433"/>
    </source>
</evidence>
<dbReference type="InterPro" id="IPR051459">
    <property type="entry name" value="Cytochrome_c-type_DH"/>
</dbReference>
<dbReference type="SUPFAM" id="SSF46626">
    <property type="entry name" value="Cytochrome c"/>
    <property type="match status" value="1"/>
</dbReference>
<evidence type="ECO:0000313" key="8">
    <source>
        <dbReference type="Proteomes" id="UP000218427"/>
    </source>
</evidence>
<keyword evidence="8" id="KW-1185">Reference proteome</keyword>
<feature type="chain" id="PRO_5047230439" description="Cytochrome c domain-containing protein" evidence="5">
    <location>
        <begin position="24"/>
        <end position="132"/>
    </location>
</feature>
<organism evidence="7 8">
    <name type="scientific">Microbulbifer flavimaris</name>
    <dbReference type="NCBI Taxonomy" id="1781068"/>
    <lineage>
        <taxon>Bacteria</taxon>
        <taxon>Pseudomonadati</taxon>
        <taxon>Pseudomonadota</taxon>
        <taxon>Gammaproteobacteria</taxon>
        <taxon>Cellvibrionales</taxon>
        <taxon>Microbulbiferaceae</taxon>
        <taxon>Microbulbifer</taxon>
    </lineage>
</organism>
<dbReference type="InterPro" id="IPR036909">
    <property type="entry name" value="Cyt_c-like_dom_sf"/>
</dbReference>
<evidence type="ECO:0000313" key="7">
    <source>
        <dbReference type="EMBL" id="PCO05740.1"/>
    </source>
</evidence>
<comment type="caution">
    <text evidence="7">The sequence shown here is derived from an EMBL/GenBank/DDBJ whole genome shotgun (WGS) entry which is preliminary data.</text>
</comment>
<keyword evidence="3 4" id="KW-0408">Iron</keyword>
<dbReference type="Pfam" id="PF00034">
    <property type="entry name" value="Cytochrom_C"/>
    <property type="match status" value="1"/>
</dbReference>
<dbReference type="Proteomes" id="UP000218427">
    <property type="component" value="Unassembled WGS sequence"/>
</dbReference>
<accession>A0ABX4I1E5</accession>
<dbReference type="EMBL" id="LRFG02000002">
    <property type="protein sequence ID" value="PCO05740.1"/>
    <property type="molecule type" value="Genomic_DNA"/>
</dbReference>
<reference evidence="7" key="1">
    <citation type="submission" date="2017-08" db="EMBL/GenBank/DDBJ databases">
        <title>Microbulbifer marisrubri sp. nov., a halophilic alphaproteobacterium isolated from marine sediment of the Yellow Sea, China.</title>
        <authorList>
            <person name="Zhang G."/>
            <person name="Xiong Q."/>
        </authorList>
    </citation>
    <scope>NUCLEOTIDE SEQUENCE [LARGE SCALE GENOMIC DNA]</scope>
    <source>
        <strain evidence="7">WRN-8</strain>
    </source>
</reference>
<proteinExistence type="predicted"/>
<protein>
    <recommendedName>
        <fullName evidence="6">Cytochrome c domain-containing protein</fullName>
    </recommendedName>
</protein>
<dbReference type="PANTHER" id="PTHR35008">
    <property type="entry name" value="BLL4482 PROTEIN-RELATED"/>
    <property type="match status" value="1"/>
</dbReference>
<name>A0ABX4I1E5_9GAMM</name>
<evidence type="ECO:0000256" key="2">
    <source>
        <dbReference type="ARBA" id="ARBA00022723"/>
    </source>
</evidence>